<dbReference type="Pfam" id="PF00571">
    <property type="entry name" value="CBS"/>
    <property type="match status" value="2"/>
</dbReference>
<organism evidence="4 5">
    <name type="scientific">Ornatilinea apprima</name>
    <dbReference type="NCBI Taxonomy" id="1134406"/>
    <lineage>
        <taxon>Bacteria</taxon>
        <taxon>Bacillati</taxon>
        <taxon>Chloroflexota</taxon>
        <taxon>Anaerolineae</taxon>
        <taxon>Anaerolineales</taxon>
        <taxon>Anaerolineaceae</taxon>
        <taxon>Ornatilinea</taxon>
    </lineage>
</organism>
<dbReference type="InterPro" id="IPR046342">
    <property type="entry name" value="CBS_dom_sf"/>
</dbReference>
<dbReference type="PROSITE" id="PS51371">
    <property type="entry name" value="CBS"/>
    <property type="match status" value="2"/>
</dbReference>
<dbReference type="PANTHER" id="PTHR43080:SF2">
    <property type="entry name" value="CBS DOMAIN-CONTAINING PROTEIN"/>
    <property type="match status" value="1"/>
</dbReference>
<gene>
    <name evidence="4" type="ORF">ADN00_10070</name>
</gene>
<evidence type="ECO:0000313" key="5">
    <source>
        <dbReference type="Proteomes" id="UP000050417"/>
    </source>
</evidence>
<dbReference type="PANTHER" id="PTHR43080">
    <property type="entry name" value="CBS DOMAIN-CONTAINING PROTEIN CBSX3, MITOCHONDRIAL"/>
    <property type="match status" value="1"/>
</dbReference>
<dbReference type="SUPFAM" id="SSF54631">
    <property type="entry name" value="CBS-domain pair"/>
    <property type="match status" value="1"/>
</dbReference>
<sequence length="138" mass="15614">MESHRVKDWMTKNPITVSSSVTIPDAYWLMINNKIRRLLVVDDGKLVGIVTIEDLRQKIPFTTFAIDAVKASDILSRCPVRQVMSTEPKTTTPDTQLIEAAQFMLEQKISTLPVMEGKQVVGIITEGDFFRAFVELMK</sequence>
<dbReference type="SMART" id="SM00116">
    <property type="entry name" value="CBS"/>
    <property type="match status" value="2"/>
</dbReference>
<dbReference type="RefSeq" id="WP_075062873.1">
    <property type="nucleotide sequence ID" value="NZ_LGCL01000024.1"/>
</dbReference>
<dbReference type="EMBL" id="LGCL01000024">
    <property type="protein sequence ID" value="KPL76930.1"/>
    <property type="molecule type" value="Genomic_DNA"/>
</dbReference>
<evidence type="ECO:0000313" key="4">
    <source>
        <dbReference type="EMBL" id="KPL76930.1"/>
    </source>
</evidence>
<dbReference type="STRING" id="1134406.ADN00_10070"/>
<keyword evidence="5" id="KW-1185">Reference proteome</keyword>
<keyword evidence="1 2" id="KW-0129">CBS domain</keyword>
<protein>
    <recommendedName>
        <fullName evidence="3">CBS domain-containing protein</fullName>
    </recommendedName>
</protein>
<accession>A0A0N8GN27</accession>
<evidence type="ECO:0000256" key="2">
    <source>
        <dbReference type="PROSITE-ProRule" id="PRU00703"/>
    </source>
</evidence>
<feature type="domain" description="CBS" evidence="3">
    <location>
        <begin position="10"/>
        <end position="66"/>
    </location>
</feature>
<feature type="domain" description="CBS" evidence="3">
    <location>
        <begin position="84"/>
        <end position="138"/>
    </location>
</feature>
<dbReference type="Proteomes" id="UP000050417">
    <property type="component" value="Unassembled WGS sequence"/>
</dbReference>
<comment type="caution">
    <text evidence="4">The sequence shown here is derived from an EMBL/GenBank/DDBJ whole genome shotgun (WGS) entry which is preliminary data.</text>
</comment>
<reference evidence="4 5" key="1">
    <citation type="submission" date="2015-07" db="EMBL/GenBank/DDBJ databases">
        <title>Genome sequence of Ornatilinea apprima DSM 23815.</title>
        <authorList>
            <person name="Hemp J."/>
            <person name="Ward L.M."/>
            <person name="Pace L.A."/>
            <person name="Fischer W.W."/>
        </authorList>
    </citation>
    <scope>NUCLEOTIDE SEQUENCE [LARGE SCALE GENOMIC DNA]</scope>
    <source>
        <strain evidence="4 5">P3M-1</strain>
    </source>
</reference>
<dbReference type="OrthoDB" id="160124at2"/>
<evidence type="ECO:0000256" key="1">
    <source>
        <dbReference type="ARBA" id="ARBA00023122"/>
    </source>
</evidence>
<name>A0A0N8GN27_9CHLR</name>
<proteinExistence type="predicted"/>
<dbReference type="AlphaFoldDB" id="A0A0N8GN27"/>
<dbReference type="CDD" id="cd04584">
    <property type="entry name" value="CBS_pair_AcuB_like"/>
    <property type="match status" value="1"/>
</dbReference>
<dbReference type="InterPro" id="IPR000644">
    <property type="entry name" value="CBS_dom"/>
</dbReference>
<dbReference type="InterPro" id="IPR051257">
    <property type="entry name" value="Diverse_CBS-Domain"/>
</dbReference>
<evidence type="ECO:0000259" key="3">
    <source>
        <dbReference type="PROSITE" id="PS51371"/>
    </source>
</evidence>
<dbReference type="Gene3D" id="3.10.580.10">
    <property type="entry name" value="CBS-domain"/>
    <property type="match status" value="1"/>
</dbReference>